<evidence type="ECO:0000313" key="4">
    <source>
        <dbReference type="Proteomes" id="UP000319296"/>
    </source>
</evidence>
<dbReference type="Proteomes" id="UP000319296">
    <property type="component" value="Unassembled WGS sequence"/>
</dbReference>
<reference evidence="3 4" key="1">
    <citation type="journal article" date="2019" name="ISME J.">
        <title>Insights into ecological role of a new deltaproteobacterial order Candidatus Acidulodesulfobacterales by metagenomics and metatranscriptomics.</title>
        <authorList>
            <person name="Tan S."/>
            <person name="Liu J."/>
            <person name="Fang Y."/>
            <person name="Hedlund B.P."/>
            <person name="Lian Z.H."/>
            <person name="Huang L.Y."/>
            <person name="Li J.T."/>
            <person name="Huang L.N."/>
            <person name="Li W.J."/>
            <person name="Jiang H.C."/>
            <person name="Dong H.L."/>
            <person name="Shu W.S."/>
        </authorList>
    </citation>
    <scope>NUCLEOTIDE SEQUENCE [LARGE SCALE GENOMIC DNA]</scope>
    <source>
        <strain evidence="3">AP1</strain>
    </source>
</reference>
<keyword evidence="1" id="KW-0732">Signal</keyword>
<accession>A0A519BQA8</accession>
<evidence type="ECO:0000259" key="2">
    <source>
        <dbReference type="Pfam" id="PF13505"/>
    </source>
</evidence>
<dbReference type="InterPro" id="IPR011250">
    <property type="entry name" value="OMP/PagP_B-barrel"/>
</dbReference>
<dbReference type="AlphaFoldDB" id="A0A519BQA8"/>
<evidence type="ECO:0000256" key="1">
    <source>
        <dbReference type="ARBA" id="ARBA00022729"/>
    </source>
</evidence>
<dbReference type="EMBL" id="SGBB01000001">
    <property type="protein sequence ID" value="RZD19466.1"/>
    <property type="molecule type" value="Genomic_DNA"/>
</dbReference>
<comment type="caution">
    <text evidence="3">The sequence shown here is derived from an EMBL/GenBank/DDBJ whole genome shotgun (WGS) entry which is preliminary data.</text>
</comment>
<evidence type="ECO:0000313" key="3">
    <source>
        <dbReference type="EMBL" id="RZD19466.1"/>
    </source>
</evidence>
<feature type="domain" description="Outer membrane protein beta-barrel" evidence="2">
    <location>
        <begin position="32"/>
        <end position="214"/>
    </location>
</feature>
<sequence>MEIQKRTQKYSVSKIKIAALLVIAAIFTFAFTFANVSKANAYNLSYSKFYIALNGGIGNTHIGNGFSDKSGGTYNLTLGDNYHLINGNNNNGVVLGGGVLLGYADNGNYSYNNNYLSLNYNFSVHSVYYGAFLKGGYDYDNFTPFVKLGYINYAFVGGSNNNYYNVSDEGGFLYGVGVKYSFTPNWGVTAQYMGAALSSSYRVNNYLIGIDYSF</sequence>
<dbReference type="InterPro" id="IPR027385">
    <property type="entry name" value="Beta-barrel_OMP"/>
</dbReference>
<dbReference type="SUPFAM" id="SSF56925">
    <property type="entry name" value="OMPA-like"/>
    <property type="match status" value="1"/>
</dbReference>
<dbReference type="Pfam" id="PF13505">
    <property type="entry name" value="OMP_b-brl"/>
    <property type="match status" value="1"/>
</dbReference>
<proteinExistence type="predicted"/>
<organism evidence="3 4">
    <name type="scientific">Candidatus Acididesulfobacter diazotrophicus</name>
    <dbReference type="NCBI Taxonomy" id="2597226"/>
    <lineage>
        <taxon>Bacteria</taxon>
        <taxon>Deltaproteobacteria</taxon>
        <taxon>Candidatus Acidulodesulfobacterales</taxon>
        <taxon>Candidatus Acididesulfobacter</taxon>
    </lineage>
</organism>
<protein>
    <recommendedName>
        <fullName evidence="2">Outer membrane protein beta-barrel domain-containing protein</fullName>
    </recommendedName>
</protein>
<gene>
    <name evidence="3" type="ORF">EVG15_00875</name>
</gene>
<name>A0A519BQA8_9DELT</name>